<evidence type="ECO:0000256" key="1">
    <source>
        <dbReference type="SAM" id="MobiDB-lite"/>
    </source>
</evidence>
<feature type="transmembrane region" description="Helical" evidence="2">
    <location>
        <begin position="131"/>
        <end position="153"/>
    </location>
</feature>
<feature type="compositionally biased region" description="Low complexity" evidence="1">
    <location>
        <begin position="1"/>
        <end position="11"/>
    </location>
</feature>
<feature type="transmembrane region" description="Helical" evidence="2">
    <location>
        <begin position="388"/>
        <end position="407"/>
    </location>
</feature>
<feature type="compositionally biased region" description="Basic and acidic residues" evidence="1">
    <location>
        <begin position="29"/>
        <end position="38"/>
    </location>
</feature>
<feature type="transmembrane region" description="Helical" evidence="2">
    <location>
        <begin position="196"/>
        <end position="216"/>
    </location>
</feature>
<gene>
    <name evidence="3" type="ORF">TrST_g10632</name>
</gene>
<feature type="compositionally biased region" description="Basic and acidic residues" evidence="1">
    <location>
        <begin position="48"/>
        <end position="59"/>
    </location>
</feature>
<feature type="transmembrane region" description="Helical" evidence="2">
    <location>
        <begin position="165"/>
        <end position="184"/>
    </location>
</feature>
<sequence>MQIGNPSGSGLPSPPLPPPPPPPTAPKTPAEKMDEMKKKLGSHGVESYLERHQTVKDLNVEEEEEEEEEEEVEEDPPGSGEDDHIELQHCESSMELTENPLTTVALEVSDGPTTPPATIPAANHVTECATVYSVLMACITTCYTVLNVFFAISGDEEEKVILSEFWMLIVLPISVVAMGIAFTLKPRRNDLPYKIFLYFQFFTYVFVSDFLLLVGLDFEESVTRNFCLRCVLAWPAVLKFGLKCRSHVAKLADEDLSKFLTVDVVKGGMLVGLGQLVFLMFGSIQCDRNNNTDDWTQCRRTISSQVGLSGMVTLFILIKLASGMVPKRILERHVISPKKVVAMDLNTEQAVQFFGLAIAAECALYPLGNYGAEGDFESKAEEIAAFNVPSFGAFCLLLTAVWEAVVIRGEMRREAEETGQLHQGVPSSDVTLVEGSSFWFYQGVLATAFESSIVIAAAITMDEFYKTLSTVSLPIVGLLYLGAGFCQPRRRIPKDMWKLRLHFMSFFPISEITFAVYEVREGDFGKVVINLVRLTILTLIFHLGLKLRAEVGRLPDEDLETFLVDTLFKGGLKTLVSILFLTFRTTKCMFEKGDVAKCSDTSFCSAVLSGYLLCWWGTKIIQASVRSEWRNDLNLSIEKIARMRDISLRRGVEGILTMITGVCGIFIFSMMSADEMDSMTTTVVGYTGLAAAVGVVISEMYSSSKAQRRRIELSESGQIGDRATELEEPVEECSWVLVVISFLLLSAFPALRVCYGVTLESNYWLMSSSILPIVGLSFVMAVFYKPKRTDAGYKRFLYFQFFTVVIVSEVSYAISNFRLGFTSKGLLALFLIPLWYLAFWLVLRLRKSAAKLPPNELSDFLCQTVLIKGTAAMVTMLFFSFETVSCFISQNSLDNGQCKNTSTAAMFLSVYIGVLTTFSIVNKTVPKSVQRETAWELSSIASLKGFKWWQQIQGGLITFTAIVSLYLFSFLGVEGNEDRTLFIVGGTGAGSIIFAGIIHLIVLVLTRNSHQPDTIVESPTTQRSVRAISSGQVEEDMFVAALI</sequence>
<feature type="transmembrane region" description="Helical" evidence="2">
    <location>
        <begin position="438"/>
        <end position="461"/>
    </location>
</feature>
<feature type="transmembrane region" description="Helical" evidence="2">
    <location>
        <begin position="826"/>
        <end position="845"/>
    </location>
</feature>
<feature type="transmembrane region" description="Helical" evidence="2">
    <location>
        <begin position="733"/>
        <end position="751"/>
    </location>
</feature>
<dbReference type="EMBL" id="BRXY01000250">
    <property type="protein sequence ID" value="GMH80817.1"/>
    <property type="molecule type" value="Genomic_DNA"/>
</dbReference>
<feature type="transmembrane region" description="Helical" evidence="2">
    <location>
        <begin position="857"/>
        <end position="881"/>
    </location>
</feature>
<feature type="compositionally biased region" description="Pro residues" evidence="1">
    <location>
        <begin position="12"/>
        <end position="26"/>
    </location>
</feature>
<keyword evidence="2" id="KW-1133">Transmembrane helix</keyword>
<name>A0A9W7AYW1_9STRA</name>
<proteinExistence type="predicted"/>
<feature type="region of interest" description="Disordered" evidence="1">
    <location>
        <begin position="1"/>
        <end position="84"/>
    </location>
</feature>
<feature type="compositionally biased region" description="Acidic residues" evidence="1">
    <location>
        <begin position="60"/>
        <end position="76"/>
    </location>
</feature>
<dbReference type="Proteomes" id="UP001165085">
    <property type="component" value="Unassembled WGS sequence"/>
</dbReference>
<keyword evidence="2" id="KW-0472">Membrane</keyword>
<dbReference type="OrthoDB" id="202632at2759"/>
<feature type="transmembrane region" description="Helical" evidence="2">
    <location>
        <begin position="263"/>
        <end position="282"/>
    </location>
</feature>
<feature type="transmembrane region" description="Helical" evidence="2">
    <location>
        <begin position="499"/>
        <end position="518"/>
    </location>
</feature>
<feature type="transmembrane region" description="Helical" evidence="2">
    <location>
        <begin position="979"/>
        <end position="1005"/>
    </location>
</feature>
<accession>A0A9W7AYW1</accession>
<feature type="transmembrane region" description="Helical" evidence="2">
    <location>
        <begin position="652"/>
        <end position="671"/>
    </location>
</feature>
<feature type="transmembrane region" description="Helical" evidence="2">
    <location>
        <begin position="524"/>
        <end position="545"/>
    </location>
</feature>
<keyword evidence="4" id="KW-1185">Reference proteome</keyword>
<protein>
    <submittedName>
        <fullName evidence="3">Uncharacterized protein</fullName>
    </submittedName>
</protein>
<feature type="transmembrane region" description="Helical" evidence="2">
    <location>
        <begin position="302"/>
        <end position="322"/>
    </location>
</feature>
<comment type="caution">
    <text evidence="3">The sequence shown here is derived from an EMBL/GenBank/DDBJ whole genome shotgun (WGS) entry which is preliminary data.</text>
</comment>
<keyword evidence="2" id="KW-0812">Transmembrane</keyword>
<feature type="transmembrane region" description="Helical" evidence="2">
    <location>
        <begin position="467"/>
        <end position="487"/>
    </location>
</feature>
<dbReference type="AlphaFoldDB" id="A0A9W7AYW1"/>
<feature type="transmembrane region" description="Helical" evidence="2">
    <location>
        <begin position="796"/>
        <end position="814"/>
    </location>
</feature>
<evidence type="ECO:0000313" key="3">
    <source>
        <dbReference type="EMBL" id="GMH80817.1"/>
    </source>
</evidence>
<feature type="transmembrane region" description="Helical" evidence="2">
    <location>
        <begin position="763"/>
        <end position="784"/>
    </location>
</feature>
<feature type="transmembrane region" description="Helical" evidence="2">
    <location>
        <begin position="901"/>
        <end position="921"/>
    </location>
</feature>
<organism evidence="3 4">
    <name type="scientific">Triparma strigata</name>
    <dbReference type="NCBI Taxonomy" id="1606541"/>
    <lineage>
        <taxon>Eukaryota</taxon>
        <taxon>Sar</taxon>
        <taxon>Stramenopiles</taxon>
        <taxon>Ochrophyta</taxon>
        <taxon>Bolidophyceae</taxon>
        <taxon>Parmales</taxon>
        <taxon>Triparmaceae</taxon>
        <taxon>Triparma</taxon>
    </lineage>
</organism>
<feature type="transmembrane region" description="Helical" evidence="2">
    <location>
        <begin position="954"/>
        <end position="973"/>
    </location>
</feature>
<feature type="transmembrane region" description="Helical" evidence="2">
    <location>
        <begin position="683"/>
        <end position="701"/>
    </location>
</feature>
<evidence type="ECO:0000313" key="4">
    <source>
        <dbReference type="Proteomes" id="UP001165085"/>
    </source>
</evidence>
<reference evidence="4" key="1">
    <citation type="journal article" date="2023" name="Commun. Biol.">
        <title>Genome analysis of Parmales, the sister group of diatoms, reveals the evolutionary specialization of diatoms from phago-mixotrophs to photoautotrophs.</title>
        <authorList>
            <person name="Ban H."/>
            <person name="Sato S."/>
            <person name="Yoshikawa S."/>
            <person name="Yamada K."/>
            <person name="Nakamura Y."/>
            <person name="Ichinomiya M."/>
            <person name="Sato N."/>
            <person name="Blanc-Mathieu R."/>
            <person name="Endo H."/>
            <person name="Kuwata A."/>
            <person name="Ogata H."/>
        </authorList>
    </citation>
    <scope>NUCLEOTIDE SEQUENCE [LARGE SCALE GENOMIC DNA]</scope>
    <source>
        <strain evidence="4">NIES 3701</strain>
    </source>
</reference>
<evidence type="ECO:0000256" key="2">
    <source>
        <dbReference type="SAM" id="Phobius"/>
    </source>
</evidence>